<dbReference type="GO" id="GO:0006508">
    <property type="term" value="P:proteolysis"/>
    <property type="evidence" value="ECO:0007669"/>
    <property type="project" value="UniProtKB-KW"/>
</dbReference>
<gene>
    <name evidence="8" type="ORF">IAA60_03580</name>
</gene>
<dbReference type="PANTHER" id="PTHR39188">
    <property type="entry name" value="MEMBRANE-ASSOCIATED ZINC METALLOPROTEASE M50B"/>
    <property type="match status" value="1"/>
</dbReference>
<evidence type="ECO:0008006" key="10">
    <source>
        <dbReference type="Google" id="ProtNLM"/>
    </source>
</evidence>
<organism evidence="8 9">
    <name type="scientific">Candidatus Ornithomonoglobus intestinigallinarum</name>
    <dbReference type="NCBI Taxonomy" id="2840894"/>
    <lineage>
        <taxon>Bacteria</taxon>
        <taxon>Bacillati</taxon>
        <taxon>Bacillota</taxon>
        <taxon>Clostridia</taxon>
        <taxon>Candidatus Ornithomonoglobus</taxon>
    </lineage>
</organism>
<proteinExistence type="inferred from homology"/>
<keyword evidence="5" id="KW-0862">Zinc</keyword>
<evidence type="ECO:0000256" key="1">
    <source>
        <dbReference type="ARBA" id="ARBA00001947"/>
    </source>
</evidence>
<evidence type="ECO:0000256" key="4">
    <source>
        <dbReference type="ARBA" id="ARBA00022801"/>
    </source>
</evidence>
<evidence type="ECO:0000256" key="5">
    <source>
        <dbReference type="ARBA" id="ARBA00022833"/>
    </source>
</evidence>
<reference evidence="8" key="1">
    <citation type="submission" date="2020-10" db="EMBL/GenBank/DDBJ databases">
        <authorList>
            <person name="Gilroy R."/>
        </authorList>
    </citation>
    <scope>NUCLEOTIDE SEQUENCE</scope>
    <source>
        <strain evidence="8">CHK181-108</strain>
    </source>
</reference>
<keyword evidence="3" id="KW-0645">Protease</keyword>
<dbReference type="EMBL" id="DVLU01000029">
    <property type="protein sequence ID" value="HIT84971.1"/>
    <property type="molecule type" value="Genomic_DNA"/>
</dbReference>
<evidence type="ECO:0000256" key="6">
    <source>
        <dbReference type="ARBA" id="ARBA00023049"/>
    </source>
</evidence>
<accession>A0A9D1H2M5</accession>
<comment type="similarity">
    <text evidence="2">Belongs to the peptidase M50B family.</text>
</comment>
<keyword evidence="7" id="KW-1133">Transmembrane helix</keyword>
<reference evidence="8" key="2">
    <citation type="journal article" date="2021" name="PeerJ">
        <title>Extensive microbial diversity within the chicken gut microbiome revealed by metagenomics and culture.</title>
        <authorList>
            <person name="Gilroy R."/>
            <person name="Ravi A."/>
            <person name="Getino M."/>
            <person name="Pursley I."/>
            <person name="Horton D.L."/>
            <person name="Alikhan N.F."/>
            <person name="Baker D."/>
            <person name="Gharbi K."/>
            <person name="Hall N."/>
            <person name="Watson M."/>
            <person name="Adriaenssens E.M."/>
            <person name="Foster-Nyarko E."/>
            <person name="Jarju S."/>
            <person name="Secka A."/>
            <person name="Antonio M."/>
            <person name="Oren A."/>
            <person name="Chaudhuri R.R."/>
            <person name="La Ragione R."/>
            <person name="Hildebrand F."/>
            <person name="Pallen M.J."/>
        </authorList>
    </citation>
    <scope>NUCLEOTIDE SEQUENCE</scope>
    <source>
        <strain evidence="8">CHK181-108</strain>
    </source>
</reference>
<dbReference type="Proteomes" id="UP000824165">
    <property type="component" value="Unassembled WGS sequence"/>
</dbReference>
<keyword evidence="4" id="KW-0378">Hydrolase</keyword>
<dbReference type="PANTHER" id="PTHR39188:SF3">
    <property type="entry name" value="STAGE IV SPORULATION PROTEIN FB"/>
    <property type="match status" value="1"/>
</dbReference>
<comment type="caution">
    <text evidence="8">The sequence shown here is derived from an EMBL/GenBank/DDBJ whole genome shotgun (WGS) entry which is preliminary data.</text>
</comment>
<protein>
    <recommendedName>
        <fullName evidence="10">Stage IV sporulation protein FB</fullName>
    </recommendedName>
</protein>
<evidence type="ECO:0000256" key="3">
    <source>
        <dbReference type="ARBA" id="ARBA00022670"/>
    </source>
</evidence>
<keyword evidence="6" id="KW-0482">Metalloprotease</keyword>
<evidence type="ECO:0000256" key="7">
    <source>
        <dbReference type="SAM" id="Phobius"/>
    </source>
</evidence>
<feature type="transmembrane region" description="Helical" evidence="7">
    <location>
        <begin position="153"/>
        <end position="174"/>
    </location>
</feature>
<sequence>MIRITSKLYIHFSTLIMLAVCALNSRAAVYLFTYAVMAAHEAAHMAAAVFIGLKTDRIVFYPYGVNLKLKNKFVHSLADELILYMAGPLLNCMLALMSLFLYGVYRQPVFQLMYASNIMLFVSNMLPVYPLDGGVAAKKLLSYFLGSKSAGRVMKGVSAVLAAAMLAFGAYAVYVTEFNFSIMLLAAFLFCSVFAQNEKYDVDFVRELMFYEKKKKRRIKHFVVSERDDKKSIAARFAPRYYGIVYIENDNGEIKNIKTETEIMNDIVGRGQRRNI</sequence>
<comment type="cofactor">
    <cofactor evidence="1">
        <name>Zn(2+)</name>
        <dbReference type="ChEBI" id="CHEBI:29105"/>
    </cofactor>
</comment>
<evidence type="ECO:0000256" key="2">
    <source>
        <dbReference type="ARBA" id="ARBA00007931"/>
    </source>
</evidence>
<evidence type="ECO:0000313" key="9">
    <source>
        <dbReference type="Proteomes" id="UP000824165"/>
    </source>
</evidence>
<name>A0A9D1H2M5_9FIRM</name>
<keyword evidence="7" id="KW-0812">Transmembrane</keyword>
<keyword evidence="7" id="KW-0472">Membrane</keyword>
<dbReference type="GO" id="GO:0008237">
    <property type="term" value="F:metallopeptidase activity"/>
    <property type="evidence" value="ECO:0007669"/>
    <property type="project" value="UniProtKB-KW"/>
</dbReference>
<feature type="transmembrane region" description="Helical" evidence="7">
    <location>
        <begin position="81"/>
        <end position="105"/>
    </location>
</feature>
<evidence type="ECO:0000313" key="8">
    <source>
        <dbReference type="EMBL" id="HIT84971.1"/>
    </source>
</evidence>
<dbReference type="AlphaFoldDB" id="A0A9D1H2M5"/>